<proteinExistence type="predicted"/>
<dbReference type="Proteomes" id="UP001439984">
    <property type="component" value="Unassembled WGS sequence"/>
</dbReference>
<sequence>MRNIRWQKMALRAANGLLDGVTALLVLLAVVWSGYALWDNSRVYAAADNVQAGLLAFKPQPQEDNSLSFGQLRDINPDVCGWLTLDGTAIDYPVVQGESNFTYLNTDVYGGFALAGSIFLDVDCDADLSGRYSLLYGHHMENGRMFGDLDKYKDGAFFRQNTTGTLTLPGGSYRLEVLACLVVPASEQAIFAPGKWRSDAGGLLPFVEENALQMDAQALRALEEEPEGAQFLAMATCSGEYTDARTVVLARMEPMSDLQNGKEESLS</sequence>
<organism evidence="1 2">
    <name type="scientific">Faecalibacterium longum</name>
    <dbReference type="NCBI Taxonomy" id="1851428"/>
    <lineage>
        <taxon>Bacteria</taxon>
        <taxon>Bacillati</taxon>
        <taxon>Bacillota</taxon>
        <taxon>Clostridia</taxon>
        <taxon>Eubacteriales</taxon>
        <taxon>Oscillospiraceae</taxon>
        <taxon>Faecalibacterium</taxon>
    </lineage>
</organism>
<name>A0ABV1ISG7_9FIRM</name>
<dbReference type="InterPro" id="IPR009835">
    <property type="entry name" value="SrtB"/>
</dbReference>
<dbReference type="SUPFAM" id="SSF63817">
    <property type="entry name" value="Sortase"/>
    <property type="match status" value="1"/>
</dbReference>
<dbReference type="CDD" id="cd05826">
    <property type="entry name" value="Sortase_B"/>
    <property type="match status" value="1"/>
</dbReference>
<comment type="caution">
    <text evidence="1">The sequence shown here is derived from an EMBL/GenBank/DDBJ whole genome shotgun (WGS) entry which is preliminary data.</text>
</comment>
<accession>A0ABV1ISG7</accession>
<protein>
    <submittedName>
        <fullName evidence="1">Class B sortase</fullName>
    </submittedName>
</protein>
<evidence type="ECO:0000313" key="2">
    <source>
        <dbReference type="Proteomes" id="UP001439984"/>
    </source>
</evidence>
<reference evidence="1 2" key="1">
    <citation type="submission" date="2024-04" db="EMBL/GenBank/DDBJ databases">
        <title>Human intestinal bacterial collection.</title>
        <authorList>
            <person name="Pauvert C."/>
            <person name="Hitch T.C.A."/>
            <person name="Clavel T."/>
        </authorList>
    </citation>
    <scope>NUCLEOTIDE SEQUENCE [LARGE SCALE GENOMIC DNA]</scope>
    <source>
        <strain evidence="1 2">CLA-AA-H236</strain>
    </source>
</reference>
<gene>
    <name evidence="1" type="ORF">AAAU72_13450</name>
</gene>
<dbReference type="InterPro" id="IPR023365">
    <property type="entry name" value="Sortase_dom-sf"/>
</dbReference>
<evidence type="ECO:0000313" key="1">
    <source>
        <dbReference type="EMBL" id="MEQ2689164.1"/>
    </source>
</evidence>
<dbReference type="Gene3D" id="2.40.260.10">
    <property type="entry name" value="Sortase"/>
    <property type="match status" value="1"/>
</dbReference>
<dbReference type="RefSeq" id="WP_227624165.1">
    <property type="nucleotide sequence ID" value="NZ_JBBNIB010000159.1"/>
</dbReference>
<keyword evidence="2" id="KW-1185">Reference proteome</keyword>
<dbReference type="EMBL" id="JBBNIB010000159">
    <property type="protein sequence ID" value="MEQ2689164.1"/>
    <property type="molecule type" value="Genomic_DNA"/>
</dbReference>